<evidence type="ECO:0000256" key="2">
    <source>
        <dbReference type="ARBA" id="ARBA00022827"/>
    </source>
</evidence>
<reference evidence="5 6" key="1">
    <citation type="submission" date="2019-05" db="EMBL/GenBank/DDBJ databases">
        <title>Nakamurella sp. N5BH11, whole genome shotgun sequence.</title>
        <authorList>
            <person name="Tuo L."/>
        </authorList>
    </citation>
    <scope>NUCLEOTIDE SEQUENCE [LARGE SCALE GENOMIC DNA]</scope>
    <source>
        <strain evidence="5 6">N5BH11</strain>
    </source>
</reference>
<organism evidence="5 6">
    <name type="scientific">Nakamurella flava</name>
    <dbReference type="NCBI Taxonomy" id="2576308"/>
    <lineage>
        <taxon>Bacteria</taxon>
        <taxon>Bacillati</taxon>
        <taxon>Actinomycetota</taxon>
        <taxon>Actinomycetes</taxon>
        <taxon>Nakamurellales</taxon>
        <taxon>Nakamurellaceae</taxon>
        <taxon>Nakamurella</taxon>
    </lineage>
</organism>
<proteinExistence type="predicted"/>
<evidence type="ECO:0000256" key="3">
    <source>
        <dbReference type="ARBA" id="ARBA00023002"/>
    </source>
</evidence>
<dbReference type="InterPro" id="IPR002346">
    <property type="entry name" value="Mopterin_DH_FAD-bd"/>
</dbReference>
<dbReference type="PANTHER" id="PTHR42659:SF2">
    <property type="entry name" value="XANTHINE DEHYDROGENASE SUBUNIT C-RELATED"/>
    <property type="match status" value="1"/>
</dbReference>
<dbReference type="AlphaFoldDB" id="A0A4U6QCG9"/>
<evidence type="ECO:0000313" key="6">
    <source>
        <dbReference type="Proteomes" id="UP000306985"/>
    </source>
</evidence>
<sequence>MVVPTSMTDALRRAADLGRHGAFLAGGTWLMRDRQPPSTWVAVHRLSELRGGGTTEDHTRWGAMTTHSELGRVAGHPALRAVATAARTSAFPQVRAVATIGGNICARGFVEADLVPALLAVGARVQLHTVDGAETCPLEDHLGTAPDRDRPALLVTVSAGHGRQRRSGYGRITVRGGGEYPLTAVAVSAELTTSANGVRATDVRFVVGAVEHQARRVAEAETALEGTDLGPEAGRSAAAAAAAALTARDDLYAPGWYRLAVLPTVVAAALADLHSVAPV</sequence>
<feature type="domain" description="FAD-binding PCMH-type" evidence="4">
    <location>
        <begin position="1"/>
        <end position="185"/>
    </location>
</feature>
<dbReference type="InterPro" id="IPR036683">
    <property type="entry name" value="CO_DH_flav_C_dom_sf"/>
</dbReference>
<dbReference type="Proteomes" id="UP000306985">
    <property type="component" value="Unassembled WGS sequence"/>
</dbReference>
<keyword evidence="6" id="KW-1185">Reference proteome</keyword>
<keyword evidence="2" id="KW-0274">FAD</keyword>
<dbReference type="PANTHER" id="PTHR42659">
    <property type="entry name" value="XANTHINE DEHYDROGENASE SUBUNIT C-RELATED"/>
    <property type="match status" value="1"/>
</dbReference>
<protein>
    <submittedName>
        <fullName evidence="5">FAD-binding molybdopterin dehydrogenase</fullName>
    </submittedName>
</protein>
<evidence type="ECO:0000313" key="5">
    <source>
        <dbReference type="EMBL" id="TKV57720.1"/>
    </source>
</evidence>
<comment type="caution">
    <text evidence="5">The sequence shown here is derived from an EMBL/GenBank/DDBJ whole genome shotgun (WGS) entry which is preliminary data.</text>
</comment>
<dbReference type="InterPro" id="IPR016166">
    <property type="entry name" value="FAD-bd_PCMH"/>
</dbReference>
<dbReference type="PROSITE" id="PS51387">
    <property type="entry name" value="FAD_PCMH"/>
    <property type="match status" value="1"/>
</dbReference>
<dbReference type="SMART" id="SM01092">
    <property type="entry name" value="CO_deh_flav_C"/>
    <property type="match status" value="1"/>
</dbReference>
<dbReference type="Pfam" id="PF00941">
    <property type="entry name" value="FAD_binding_5"/>
    <property type="match status" value="1"/>
</dbReference>
<dbReference type="Gene3D" id="3.30.465.10">
    <property type="match status" value="1"/>
</dbReference>
<accession>A0A4U6QCG9</accession>
<evidence type="ECO:0000256" key="1">
    <source>
        <dbReference type="ARBA" id="ARBA00022630"/>
    </source>
</evidence>
<dbReference type="InterPro" id="IPR036318">
    <property type="entry name" value="FAD-bd_PCMH-like_sf"/>
</dbReference>
<evidence type="ECO:0000259" key="4">
    <source>
        <dbReference type="PROSITE" id="PS51387"/>
    </source>
</evidence>
<dbReference type="Gene3D" id="3.30.390.50">
    <property type="entry name" value="CO dehydrogenase flavoprotein, C-terminal domain"/>
    <property type="match status" value="1"/>
</dbReference>
<dbReference type="SUPFAM" id="SSF56176">
    <property type="entry name" value="FAD-binding/transporter-associated domain-like"/>
    <property type="match status" value="1"/>
</dbReference>
<dbReference type="InterPro" id="IPR051312">
    <property type="entry name" value="Diverse_Substr_Oxidored"/>
</dbReference>
<dbReference type="GO" id="GO:0016491">
    <property type="term" value="F:oxidoreductase activity"/>
    <property type="evidence" value="ECO:0007669"/>
    <property type="project" value="UniProtKB-KW"/>
</dbReference>
<dbReference type="InterPro" id="IPR016169">
    <property type="entry name" value="FAD-bd_PCMH_sub2"/>
</dbReference>
<name>A0A4U6QCG9_9ACTN</name>
<keyword evidence="1" id="KW-0285">Flavoprotein</keyword>
<dbReference type="EMBL" id="SZZH01000004">
    <property type="protein sequence ID" value="TKV57720.1"/>
    <property type="molecule type" value="Genomic_DNA"/>
</dbReference>
<dbReference type="OrthoDB" id="7907344at2"/>
<keyword evidence="3" id="KW-0560">Oxidoreductase</keyword>
<dbReference type="GO" id="GO:0071949">
    <property type="term" value="F:FAD binding"/>
    <property type="evidence" value="ECO:0007669"/>
    <property type="project" value="InterPro"/>
</dbReference>
<dbReference type="Pfam" id="PF03450">
    <property type="entry name" value="CO_deh_flav_C"/>
    <property type="match status" value="1"/>
</dbReference>
<dbReference type="InterPro" id="IPR005107">
    <property type="entry name" value="CO_DH_flav_C"/>
</dbReference>
<dbReference type="SUPFAM" id="SSF55447">
    <property type="entry name" value="CO dehydrogenase flavoprotein C-terminal domain-like"/>
    <property type="match status" value="1"/>
</dbReference>
<dbReference type="RefSeq" id="WP_137450804.1">
    <property type="nucleotide sequence ID" value="NZ_SZZH01000004.1"/>
</dbReference>
<gene>
    <name evidence="5" type="ORF">FDO65_16360</name>
</gene>